<evidence type="ECO:0000313" key="4">
    <source>
        <dbReference type="Proteomes" id="UP000319143"/>
    </source>
</evidence>
<evidence type="ECO:0000256" key="2">
    <source>
        <dbReference type="SAM" id="Phobius"/>
    </source>
</evidence>
<comment type="caution">
    <text evidence="3">The sequence shown here is derived from an EMBL/GenBank/DDBJ whole genome shotgun (WGS) entry which is preliminary data.</text>
</comment>
<sequence length="215" mass="23269">MLPSPSGNVEDAPHDGTTAKGPLYVKEVKDDLPLASWATTAGAILGPLATAGLVSVFAMFMLIHREDLRDRIISVVIGCTSHHFSETLVLNLLRIGGAGLYQLDSVDDEILPQAVGQEIARREPSAVVIVLLPKGGFAQARHLCKAIRGEGYTGPILVSCLGKFKNFDKLFVKFRKAGATSMTTSHSQTRSKIESILKRRDPVTAAMEEHLIPRN</sequence>
<dbReference type="EMBL" id="SJPV01000013">
    <property type="protein sequence ID" value="TWU32226.1"/>
    <property type="molecule type" value="Genomic_DNA"/>
</dbReference>
<reference evidence="3 4" key="1">
    <citation type="submission" date="2019-02" db="EMBL/GenBank/DDBJ databases">
        <title>Deep-cultivation of Planctomycetes and their phenomic and genomic characterization uncovers novel biology.</title>
        <authorList>
            <person name="Wiegand S."/>
            <person name="Jogler M."/>
            <person name="Boedeker C."/>
            <person name="Pinto D."/>
            <person name="Vollmers J."/>
            <person name="Rivas-Marin E."/>
            <person name="Kohn T."/>
            <person name="Peeters S.H."/>
            <person name="Heuer A."/>
            <person name="Rast P."/>
            <person name="Oberbeckmann S."/>
            <person name="Bunk B."/>
            <person name="Jeske O."/>
            <person name="Meyerdierks A."/>
            <person name="Storesund J.E."/>
            <person name="Kallscheuer N."/>
            <person name="Luecker S."/>
            <person name="Lage O.M."/>
            <person name="Pohl T."/>
            <person name="Merkel B.J."/>
            <person name="Hornburger P."/>
            <person name="Mueller R.-W."/>
            <person name="Bruemmer F."/>
            <person name="Labrenz M."/>
            <person name="Spormann A.M."/>
            <person name="Op Den Camp H."/>
            <person name="Overmann J."/>
            <person name="Amann R."/>
            <person name="Jetten M.S.M."/>
            <person name="Mascher T."/>
            <person name="Medema M.H."/>
            <person name="Devos D.P."/>
            <person name="Kaster A.-K."/>
            <person name="Ovreas L."/>
            <person name="Rohde M."/>
            <person name="Galperin M.Y."/>
            <person name="Jogler C."/>
        </authorList>
    </citation>
    <scope>NUCLEOTIDE SEQUENCE [LARGE SCALE GENOMIC DNA]</scope>
    <source>
        <strain evidence="3 4">Poly41</strain>
    </source>
</reference>
<organism evidence="3 4">
    <name type="scientific">Novipirellula artificiosorum</name>
    <dbReference type="NCBI Taxonomy" id="2528016"/>
    <lineage>
        <taxon>Bacteria</taxon>
        <taxon>Pseudomonadati</taxon>
        <taxon>Planctomycetota</taxon>
        <taxon>Planctomycetia</taxon>
        <taxon>Pirellulales</taxon>
        <taxon>Pirellulaceae</taxon>
        <taxon>Novipirellula</taxon>
    </lineage>
</organism>
<keyword evidence="4" id="KW-1185">Reference proteome</keyword>
<protein>
    <submittedName>
        <fullName evidence="3">Uncharacterized protein</fullName>
    </submittedName>
</protein>
<accession>A0A5C6DAG1</accession>
<evidence type="ECO:0000313" key="3">
    <source>
        <dbReference type="EMBL" id="TWU32226.1"/>
    </source>
</evidence>
<keyword evidence="2" id="KW-0472">Membrane</keyword>
<evidence type="ECO:0000256" key="1">
    <source>
        <dbReference type="SAM" id="MobiDB-lite"/>
    </source>
</evidence>
<feature type="region of interest" description="Disordered" evidence="1">
    <location>
        <begin position="1"/>
        <end position="20"/>
    </location>
</feature>
<dbReference type="RefSeq" id="WP_197231666.1">
    <property type="nucleotide sequence ID" value="NZ_SJPV01000013.1"/>
</dbReference>
<dbReference type="Proteomes" id="UP000319143">
    <property type="component" value="Unassembled WGS sequence"/>
</dbReference>
<keyword evidence="2" id="KW-1133">Transmembrane helix</keyword>
<dbReference type="AlphaFoldDB" id="A0A5C6DAG1"/>
<feature type="transmembrane region" description="Helical" evidence="2">
    <location>
        <begin position="34"/>
        <end position="63"/>
    </location>
</feature>
<proteinExistence type="predicted"/>
<keyword evidence="2" id="KW-0812">Transmembrane</keyword>
<gene>
    <name evidence="3" type="ORF">Poly41_57110</name>
</gene>
<name>A0A5C6DAG1_9BACT</name>